<feature type="region of interest" description="Disordered" evidence="1">
    <location>
        <begin position="701"/>
        <end position="725"/>
    </location>
</feature>
<protein>
    <submittedName>
        <fullName evidence="2">Uncharacterized protein</fullName>
    </submittedName>
</protein>
<feature type="compositionally biased region" description="Polar residues" evidence="1">
    <location>
        <begin position="506"/>
        <end position="517"/>
    </location>
</feature>
<feature type="compositionally biased region" description="Polar residues" evidence="1">
    <location>
        <begin position="418"/>
        <end position="440"/>
    </location>
</feature>
<comment type="caution">
    <text evidence="2">The sequence shown here is derived from an EMBL/GenBank/DDBJ whole genome shotgun (WGS) entry which is preliminary data.</text>
</comment>
<keyword evidence="3" id="KW-1185">Reference proteome</keyword>
<feature type="region of interest" description="Disordered" evidence="1">
    <location>
        <begin position="264"/>
        <end position="300"/>
    </location>
</feature>
<organism evidence="2 3">
    <name type="scientific">Diplodia intermedia</name>
    <dbReference type="NCBI Taxonomy" id="856260"/>
    <lineage>
        <taxon>Eukaryota</taxon>
        <taxon>Fungi</taxon>
        <taxon>Dikarya</taxon>
        <taxon>Ascomycota</taxon>
        <taxon>Pezizomycotina</taxon>
        <taxon>Dothideomycetes</taxon>
        <taxon>Dothideomycetes incertae sedis</taxon>
        <taxon>Botryosphaeriales</taxon>
        <taxon>Botryosphaeriaceae</taxon>
        <taxon>Diplodia</taxon>
    </lineage>
</organism>
<feature type="region of interest" description="Disordered" evidence="1">
    <location>
        <begin position="359"/>
        <end position="451"/>
    </location>
</feature>
<sequence>MARTGGSKKNDPFAVRPSAAAAGLMKLKPKAKNKSTWKPFDLNEAETSDASASPAPAETETSQDEEDTCSAASGSHVMAPFRAPLGPPIDMAGSNAKDGKDEIMEEFGHKLAEPVWLRANTGKQDGELRFIQHPNRDVTAHIWSDEQFEWVQIGLYSNARKVVEGLITTDKFLEFLGMKGRRATSLAYFIELSKGYPRFHTTHPAVIVPPLSSMQPTHTVQQRPTFNHQLPASEAARYDSPSTVPDSLNDNRFPALASLTLRDRPAAVPRPVATRGPSAPQGLGTPADDPFAADAQISPKSEIPSALWPINLRKPITERDPGKMDFAFRFPSGINGLQRGEIASNVDDSDRKAFFAEQERSRAEKMRQNLAPIDRSDRTDALQPKTNNTSLLGMAQFAPRIPSSERGPSFPGLGRGTNVASSSRPATSVAPATNIPSGSLSMHHVQQLEQPNESRARMLDYLNRVGDEQLLTLPPAQDLRVLPYIDSAKKSLTTAGQLVPYEKPTSPGSQVSRSALRTSDPEPANYENRNLNVCNSLGLGGPTPQKFNGPFFQDDIPTQNNPGAHRFTRKSREDELDEWWKSGLRTQRHDDFMKTLTRPAISGSNKDDSQITDRLLVPLYETLASYVRVPGEAPKGRDYFSRFAPPPEWAIDRSRDGDKSFFGEDWGETPRRIGRDPRFQPSFGLPKFTVFEEQHDDSAMRFPQGIRGSQPSPAYPQSPFYTRKF</sequence>
<evidence type="ECO:0000313" key="2">
    <source>
        <dbReference type="EMBL" id="KAL1644240.1"/>
    </source>
</evidence>
<gene>
    <name evidence="2" type="ORF">SLS58_004520</name>
</gene>
<proteinExistence type="predicted"/>
<evidence type="ECO:0000256" key="1">
    <source>
        <dbReference type="SAM" id="MobiDB-lite"/>
    </source>
</evidence>
<feature type="region of interest" description="Disordered" evidence="1">
    <location>
        <begin position="496"/>
        <end position="527"/>
    </location>
</feature>
<accession>A0ABR3TTX0</accession>
<dbReference type="EMBL" id="JAKEKT020000024">
    <property type="protein sequence ID" value="KAL1644240.1"/>
    <property type="molecule type" value="Genomic_DNA"/>
</dbReference>
<evidence type="ECO:0000313" key="3">
    <source>
        <dbReference type="Proteomes" id="UP001521184"/>
    </source>
</evidence>
<name>A0ABR3TTX0_9PEZI</name>
<feature type="region of interest" description="Disordered" evidence="1">
    <location>
        <begin position="660"/>
        <end position="680"/>
    </location>
</feature>
<feature type="region of interest" description="Disordered" evidence="1">
    <location>
        <begin position="24"/>
        <end position="72"/>
    </location>
</feature>
<feature type="compositionally biased region" description="Basic and acidic residues" evidence="1">
    <location>
        <begin position="660"/>
        <end position="678"/>
    </location>
</feature>
<reference evidence="2 3" key="1">
    <citation type="journal article" date="2023" name="Plant Dis.">
        <title>First Report of Diplodia intermedia Causing Canker and Dieback Diseases on Apple Trees in Canada.</title>
        <authorList>
            <person name="Ellouze W."/>
            <person name="Ilyukhin E."/>
            <person name="Sulman M."/>
            <person name="Ali S."/>
        </authorList>
    </citation>
    <scope>NUCLEOTIDE SEQUENCE [LARGE SCALE GENOMIC DNA]</scope>
    <source>
        <strain evidence="2 3">M45-28</strain>
    </source>
</reference>
<dbReference type="Proteomes" id="UP001521184">
    <property type="component" value="Unassembled WGS sequence"/>
</dbReference>